<feature type="short sequence motif" description="HXTX 2" evidence="2">
    <location>
        <begin position="124"/>
        <end position="127"/>
    </location>
</feature>
<dbReference type="PANTHER" id="PTHR35561">
    <property type="entry name" value="RNA 2',3'-CYCLIC PHOSPHODIESTERASE"/>
    <property type="match status" value="1"/>
</dbReference>
<dbReference type="AlphaFoldDB" id="A0A1B1YUS1"/>
<dbReference type="InParanoid" id="A0A1B1YUS1"/>
<dbReference type="InterPro" id="IPR009097">
    <property type="entry name" value="Cyclic_Pdiesterase"/>
</dbReference>
<sequence length="172" mass="18861">MSAAGRLFFALLPPPDLQAELGRLAVWCQRRCGGFAVAPENIHLTLLFLGELVPGQVDVVRRAAAGLRRESFGMNLDRIEFWPGPRLLCAVPDQPLPAATALSAALRDAVRGVVTLPPRPFAAHITLLRRLRRLGEVSMLPLAWSATEFCLLRSQPVGRDVRYSSIDAWPCA</sequence>
<dbReference type="EC" id="3.1.4.58" evidence="2"/>
<dbReference type="FunCoup" id="A0A1B1YUS1">
    <property type="interactions" value="28"/>
</dbReference>
<evidence type="ECO:0000313" key="5">
    <source>
        <dbReference type="Proteomes" id="UP000092952"/>
    </source>
</evidence>
<comment type="similarity">
    <text evidence="2">Belongs to the 2H phosphoesterase superfamily. ThpR family.</text>
</comment>
<dbReference type="RefSeq" id="WP_068804719.1">
    <property type="nucleotide sequence ID" value="NZ_CP014671.1"/>
</dbReference>
<dbReference type="NCBIfam" id="TIGR02258">
    <property type="entry name" value="2_5_ligase"/>
    <property type="match status" value="1"/>
</dbReference>
<gene>
    <name evidence="4" type="ORF">PG2T_09940</name>
</gene>
<dbReference type="Pfam" id="PF02834">
    <property type="entry name" value="LigT_PEase"/>
    <property type="match status" value="1"/>
</dbReference>
<comment type="catalytic activity">
    <reaction evidence="2">
        <text>a 3'-end 2',3'-cyclophospho-ribonucleotide-RNA + H2O = a 3'-end 2'-phospho-ribonucleotide-RNA + H(+)</text>
        <dbReference type="Rhea" id="RHEA:11828"/>
        <dbReference type="Rhea" id="RHEA-COMP:10464"/>
        <dbReference type="Rhea" id="RHEA-COMP:17353"/>
        <dbReference type="ChEBI" id="CHEBI:15377"/>
        <dbReference type="ChEBI" id="CHEBI:15378"/>
        <dbReference type="ChEBI" id="CHEBI:83064"/>
        <dbReference type="ChEBI" id="CHEBI:173113"/>
        <dbReference type="EC" id="3.1.4.58"/>
    </reaction>
</comment>
<feature type="domain" description="Phosphoesterase HXTX" evidence="3">
    <location>
        <begin position="13"/>
        <end position="85"/>
    </location>
</feature>
<feature type="short sequence motif" description="HXTX 1" evidence="2">
    <location>
        <begin position="43"/>
        <end position="46"/>
    </location>
</feature>
<dbReference type="InterPro" id="IPR014051">
    <property type="entry name" value="Phosphoesterase_HXTX"/>
</dbReference>
<dbReference type="Proteomes" id="UP000092952">
    <property type="component" value="Chromosome"/>
</dbReference>
<evidence type="ECO:0000256" key="2">
    <source>
        <dbReference type="HAMAP-Rule" id="MF_01940"/>
    </source>
</evidence>
<protein>
    <recommendedName>
        <fullName evidence="2">RNA 2',3'-cyclic phosphodiesterase</fullName>
        <shortName evidence="2">RNA 2',3'-CPDase</shortName>
        <ecNumber evidence="2">3.1.4.58</ecNumber>
    </recommendedName>
</protein>
<dbReference type="OrthoDB" id="7061261at2"/>
<evidence type="ECO:0000259" key="3">
    <source>
        <dbReference type="Pfam" id="PF02834"/>
    </source>
</evidence>
<reference evidence="5" key="1">
    <citation type="submission" date="2016-03" db="EMBL/GenBank/DDBJ databases">
        <title>Complete genome sequence of Solimmundus cernigliae, representing a novel lineage of polycyclic aromatic hydrocarbon degraders within the Gammaproteobacteria.</title>
        <authorList>
            <person name="Singleton D.R."/>
            <person name="Dickey A.N."/>
            <person name="Scholl E.H."/>
            <person name="Wright F.A."/>
            <person name="Aitken M.D."/>
        </authorList>
    </citation>
    <scope>NUCLEOTIDE SEQUENCE [LARGE SCALE GENOMIC DNA]</scope>
    <source>
        <strain evidence="5">TR3.2</strain>
    </source>
</reference>
<dbReference type="GO" id="GO:0008664">
    <property type="term" value="F:RNA 2',3'-cyclic 3'-phosphodiesterase activity"/>
    <property type="evidence" value="ECO:0007669"/>
    <property type="project" value="UniProtKB-EC"/>
</dbReference>
<dbReference type="EMBL" id="CP014671">
    <property type="protein sequence ID" value="ANX04469.1"/>
    <property type="molecule type" value="Genomic_DNA"/>
</dbReference>
<comment type="function">
    <text evidence="2">Hydrolyzes RNA 2',3'-cyclic phosphodiester to an RNA 2'-phosphomonoester.</text>
</comment>
<proteinExistence type="inferred from homology"/>
<organism evidence="4 5">
    <name type="scientific">Immundisolibacter cernigliae</name>
    <dbReference type="NCBI Taxonomy" id="1810504"/>
    <lineage>
        <taxon>Bacteria</taxon>
        <taxon>Pseudomonadati</taxon>
        <taxon>Pseudomonadota</taxon>
        <taxon>Gammaproteobacteria</taxon>
        <taxon>Immundisolibacterales</taxon>
        <taxon>Immundisolibacteraceae</taxon>
        <taxon>Immundisolibacter</taxon>
    </lineage>
</organism>
<dbReference type="Gene3D" id="3.90.1140.10">
    <property type="entry name" value="Cyclic phosphodiesterase"/>
    <property type="match status" value="1"/>
</dbReference>
<keyword evidence="1 2" id="KW-0378">Hydrolase</keyword>
<dbReference type="STRING" id="1810504.PG2T_09940"/>
<name>A0A1B1YUS1_9GAMM</name>
<dbReference type="InterPro" id="IPR004175">
    <property type="entry name" value="RNA_CPDase"/>
</dbReference>
<evidence type="ECO:0000256" key="1">
    <source>
        <dbReference type="ARBA" id="ARBA00022801"/>
    </source>
</evidence>
<dbReference type="SUPFAM" id="SSF55144">
    <property type="entry name" value="LigT-like"/>
    <property type="match status" value="1"/>
</dbReference>
<dbReference type="GO" id="GO:0004113">
    <property type="term" value="F:2',3'-cyclic-nucleotide 3'-phosphodiesterase activity"/>
    <property type="evidence" value="ECO:0007669"/>
    <property type="project" value="InterPro"/>
</dbReference>
<accession>A0A1B1YUS1</accession>
<dbReference type="HAMAP" id="MF_01940">
    <property type="entry name" value="RNA_CPDase"/>
    <property type="match status" value="1"/>
</dbReference>
<feature type="active site" description="Proton acceptor" evidence="2">
    <location>
        <position position="124"/>
    </location>
</feature>
<dbReference type="PANTHER" id="PTHR35561:SF1">
    <property type="entry name" value="RNA 2',3'-CYCLIC PHOSPHODIESTERASE"/>
    <property type="match status" value="1"/>
</dbReference>
<dbReference type="KEGG" id="gbi:PG2T_09940"/>
<feature type="active site" description="Proton donor" evidence="2">
    <location>
        <position position="43"/>
    </location>
</feature>
<evidence type="ECO:0000313" key="4">
    <source>
        <dbReference type="EMBL" id="ANX04469.1"/>
    </source>
</evidence>
<keyword evidence="5" id="KW-1185">Reference proteome</keyword>